<dbReference type="GO" id="GO:0004386">
    <property type="term" value="F:helicase activity"/>
    <property type="evidence" value="ECO:0007669"/>
    <property type="project" value="UniProtKB-KW"/>
</dbReference>
<dbReference type="Proteomes" id="UP000035017">
    <property type="component" value="Unassembled WGS sequence"/>
</dbReference>
<keyword evidence="2" id="KW-0067">ATP-binding</keyword>
<organism evidence="2 3">
    <name type="scientific">Agrobacterium tumefaciens</name>
    <dbReference type="NCBI Taxonomy" id="358"/>
    <lineage>
        <taxon>Bacteria</taxon>
        <taxon>Pseudomonadati</taxon>
        <taxon>Pseudomonadota</taxon>
        <taxon>Alphaproteobacteria</taxon>
        <taxon>Hyphomicrobiales</taxon>
        <taxon>Rhizobiaceae</taxon>
        <taxon>Rhizobium/Agrobacterium group</taxon>
        <taxon>Agrobacterium</taxon>
        <taxon>Agrobacterium tumefaciens complex</taxon>
    </lineage>
</organism>
<dbReference type="Gene3D" id="3.40.50.300">
    <property type="entry name" value="P-loop containing nucleotide triphosphate hydrolases"/>
    <property type="match status" value="2"/>
</dbReference>
<reference evidence="2 3" key="1">
    <citation type="submission" date="2014-12" db="EMBL/GenBank/DDBJ databases">
        <title>16Stimator: statistical estimation of ribosomal gene copy numbers from draft genome assemblies.</title>
        <authorList>
            <person name="Perisin M.A."/>
            <person name="Vetter M."/>
            <person name="Gilbert J.A."/>
            <person name="Bergelson J."/>
        </authorList>
    </citation>
    <scope>NUCLEOTIDE SEQUENCE [LARGE SCALE GENOMIC DNA]</scope>
    <source>
        <strain evidence="2 3">MEJ076</strain>
    </source>
</reference>
<keyword evidence="2" id="KW-0378">Hydrolase</keyword>
<protein>
    <submittedName>
        <fullName evidence="2">Helicase</fullName>
    </submittedName>
</protein>
<keyword evidence="2" id="KW-0347">Helicase</keyword>
<proteinExistence type="predicted"/>
<feature type="domain" description="Helicase ATP-binding" evidence="1">
    <location>
        <begin position="19"/>
        <end position="191"/>
    </location>
</feature>
<dbReference type="InterPro" id="IPR014001">
    <property type="entry name" value="Helicase_ATP-bd"/>
</dbReference>
<evidence type="ECO:0000259" key="1">
    <source>
        <dbReference type="SMART" id="SM00487"/>
    </source>
</evidence>
<dbReference type="SMART" id="SM00487">
    <property type="entry name" value="DEXDc"/>
    <property type="match status" value="1"/>
</dbReference>
<name>A0A0D0K957_AGRTU</name>
<gene>
    <name evidence="2" type="ORF">RU07_02260</name>
</gene>
<evidence type="ECO:0000313" key="3">
    <source>
        <dbReference type="Proteomes" id="UP000035017"/>
    </source>
</evidence>
<dbReference type="AlphaFoldDB" id="A0A0D0K957"/>
<keyword evidence="2" id="KW-0547">Nucleotide-binding</keyword>
<evidence type="ECO:0000313" key="2">
    <source>
        <dbReference type="EMBL" id="KIQ05178.1"/>
    </source>
</evidence>
<comment type="caution">
    <text evidence="2">The sequence shown here is derived from an EMBL/GenBank/DDBJ whole genome shotgun (WGS) entry which is preliminary data.</text>
</comment>
<dbReference type="InterPro" id="IPR027417">
    <property type="entry name" value="P-loop_NTPase"/>
</dbReference>
<accession>A0A0D0K957</accession>
<dbReference type="EMBL" id="JXQV01000003">
    <property type="protein sequence ID" value="KIQ05178.1"/>
    <property type="molecule type" value="Genomic_DNA"/>
</dbReference>
<dbReference type="SUPFAM" id="SSF52540">
    <property type="entry name" value="P-loop containing nucleoside triphosphate hydrolases"/>
    <property type="match status" value="2"/>
</dbReference>
<sequence>MARKAILDPPTGLSEIPDLPLVLFPFQRDIVIWALKRGRAALFAGTGLGKSFMELAWGQAVNSATQGDILHFAPLAVAAQMVREAEKFGIAARHVRSQSDIGPGINITNYQKIEAFDLHQFSGVILDESSILKSETGHYRNELVEACHGIPFRLAATATPAPNDFMELGNHAEFLGIMSYSDMLATFFTHDGGETQKWRLKGHAENDFWRWMASWAVMLRKPSDLGYDDGAYLLPALHQIHHTVTAPVSTDDLVGGRASTMQERIKARRESVDDRVAFAAAMTPTDRPFVWWCNLNAESEGLTKAISGAVEVRGSDKEDVKERKLIDFSEGRIRVLVTKPSIAGFGMNWQHCADTGFVGLNDSFEQIYQAVRRFYRFGQQNEVTAHFIAAETEGAVVANLKRKEADADRMAAAMVLHTANITKQAINAQAREKASYDPKMPMQIPTWLGDAA</sequence>